<dbReference type="RefSeq" id="WP_206395762.1">
    <property type="nucleotide sequence ID" value="NZ_JACLBY010000030.1"/>
</dbReference>
<reference evidence="2" key="1">
    <citation type="submission" date="2023-06" db="EMBL/GenBank/DDBJ databases">
        <title>lsaBGC provides a comprehensive framework for evolutionary analysis of biosynthetic gene clusters within focal taxa.</title>
        <authorList>
            <person name="Salamzade R."/>
            <person name="Sandstrom S."/>
            <person name="Kalan L.R."/>
        </authorList>
    </citation>
    <scope>NUCLEOTIDE SEQUENCE</scope>
    <source>
        <strain evidence="2">P3-SID899</strain>
    </source>
</reference>
<feature type="transmembrane region" description="Helical" evidence="1">
    <location>
        <begin position="49"/>
        <end position="69"/>
    </location>
</feature>
<comment type="caution">
    <text evidence="2">The sequence shown here is derived from an EMBL/GenBank/DDBJ whole genome shotgun (WGS) entry which is preliminary data.</text>
</comment>
<dbReference type="Proteomes" id="UP001205867">
    <property type="component" value="Unassembled WGS sequence"/>
</dbReference>
<dbReference type="AlphaFoldDB" id="A0AAP3AIP1"/>
<gene>
    <name evidence="2" type="ORF">M3A82_001730</name>
</gene>
<evidence type="ECO:0000313" key="3">
    <source>
        <dbReference type="Proteomes" id="UP001205867"/>
    </source>
</evidence>
<evidence type="ECO:0000256" key="1">
    <source>
        <dbReference type="SAM" id="Phobius"/>
    </source>
</evidence>
<keyword evidence="1" id="KW-0472">Membrane</keyword>
<accession>A0AAP3AIP1</accession>
<keyword evidence="1" id="KW-0812">Transmembrane</keyword>
<name>A0AAP3AIP1_MICLU</name>
<evidence type="ECO:0000313" key="2">
    <source>
        <dbReference type="EMBL" id="MCV7628067.1"/>
    </source>
</evidence>
<keyword evidence="1" id="KW-1133">Transmembrane helix</keyword>
<protein>
    <submittedName>
        <fullName evidence="2">Uncharacterized protein</fullName>
    </submittedName>
</protein>
<proteinExistence type="predicted"/>
<sequence>MKTIRTIAFILFLCATAFGVMLTLHYLPIPDILPSEITSWVPARDTADATWLIVGMVVAVVATAVGFSASHKAVERETQVIS</sequence>
<dbReference type="EMBL" id="JALXKZ020000002">
    <property type="protein sequence ID" value="MCV7628067.1"/>
    <property type="molecule type" value="Genomic_DNA"/>
</dbReference>
<organism evidence="2 3">
    <name type="scientific">Micrococcus luteus</name>
    <name type="common">Micrococcus lysodeikticus</name>
    <dbReference type="NCBI Taxonomy" id="1270"/>
    <lineage>
        <taxon>Bacteria</taxon>
        <taxon>Bacillati</taxon>
        <taxon>Actinomycetota</taxon>
        <taxon>Actinomycetes</taxon>
        <taxon>Micrococcales</taxon>
        <taxon>Micrococcaceae</taxon>
        <taxon>Micrococcus</taxon>
    </lineage>
</organism>
<feature type="transmembrane region" description="Helical" evidence="1">
    <location>
        <begin position="7"/>
        <end position="29"/>
    </location>
</feature>